<dbReference type="AlphaFoldDB" id="A0A2W0HJB1"/>
<evidence type="ECO:0000256" key="1">
    <source>
        <dbReference type="ARBA" id="ARBA00022490"/>
    </source>
</evidence>
<gene>
    <name evidence="8" type="primary">mobA</name>
    <name evidence="10" type="ORF">CR205_00450</name>
</gene>
<dbReference type="GO" id="GO:0046872">
    <property type="term" value="F:metal ion binding"/>
    <property type="evidence" value="ECO:0007669"/>
    <property type="project" value="UniProtKB-KW"/>
</dbReference>
<evidence type="ECO:0000256" key="8">
    <source>
        <dbReference type="HAMAP-Rule" id="MF_00316"/>
    </source>
</evidence>
<feature type="binding site" evidence="8">
    <location>
        <position position="20"/>
    </location>
    <ligand>
        <name>GTP</name>
        <dbReference type="ChEBI" id="CHEBI:37565"/>
    </ligand>
</feature>
<comment type="caution">
    <text evidence="8">Lacks conserved residue(s) required for the propagation of feature annotation.</text>
</comment>
<dbReference type="EMBL" id="PDOF01000001">
    <property type="protein sequence ID" value="PYZ97112.1"/>
    <property type="molecule type" value="Genomic_DNA"/>
</dbReference>
<evidence type="ECO:0000256" key="5">
    <source>
        <dbReference type="ARBA" id="ARBA00022842"/>
    </source>
</evidence>
<organism evidence="10 11">
    <name type="scientific">Alteribacter lacisalsi</name>
    <dbReference type="NCBI Taxonomy" id="2045244"/>
    <lineage>
        <taxon>Bacteria</taxon>
        <taxon>Bacillati</taxon>
        <taxon>Bacillota</taxon>
        <taxon>Bacilli</taxon>
        <taxon>Bacillales</taxon>
        <taxon>Bacillaceae</taxon>
        <taxon>Alteribacter</taxon>
    </lineage>
</organism>
<comment type="subcellular location">
    <subcellularLocation>
        <location evidence="8">Cytoplasm</location>
    </subcellularLocation>
</comment>
<dbReference type="Gene3D" id="3.90.550.10">
    <property type="entry name" value="Spore Coat Polysaccharide Biosynthesis Protein SpsA, Chain A"/>
    <property type="match status" value="1"/>
</dbReference>
<dbReference type="SUPFAM" id="SSF53448">
    <property type="entry name" value="Nucleotide-diphospho-sugar transferases"/>
    <property type="match status" value="1"/>
</dbReference>
<comment type="function">
    <text evidence="8">Transfers a GMP moiety from GTP to Mo-molybdopterin (Mo-MPT) cofactor (Moco or molybdenum cofactor) to form Mo-molybdopterin guanine dinucleotide (Mo-MGD) cofactor.</text>
</comment>
<comment type="cofactor">
    <cofactor evidence="8">
        <name>Mg(2+)</name>
        <dbReference type="ChEBI" id="CHEBI:18420"/>
    </cofactor>
</comment>
<dbReference type="PANTHER" id="PTHR19136">
    <property type="entry name" value="MOLYBDENUM COFACTOR GUANYLYLTRANSFERASE"/>
    <property type="match status" value="1"/>
</dbReference>
<feature type="binding site" evidence="8">
    <location>
        <position position="94"/>
    </location>
    <ligand>
        <name>GTP</name>
        <dbReference type="ChEBI" id="CHEBI:37565"/>
    </ligand>
</feature>
<evidence type="ECO:0000256" key="2">
    <source>
        <dbReference type="ARBA" id="ARBA00022679"/>
    </source>
</evidence>
<comment type="similarity">
    <text evidence="8">Belongs to the MobA family.</text>
</comment>
<name>A0A2W0HJB1_9BACI</name>
<dbReference type="InterPro" id="IPR029044">
    <property type="entry name" value="Nucleotide-diphossugar_trans"/>
</dbReference>
<evidence type="ECO:0000313" key="10">
    <source>
        <dbReference type="EMBL" id="PYZ97112.1"/>
    </source>
</evidence>
<dbReference type="GO" id="GO:0005525">
    <property type="term" value="F:GTP binding"/>
    <property type="evidence" value="ECO:0007669"/>
    <property type="project" value="UniProtKB-UniRule"/>
</dbReference>
<dbReference type="InterPro" id="IPR013482">
    <property type="entry name" value="Molybde_CF_guanTrfase"/>
</dbReference>
<dbReference type="HAMAP" id="MF_00316">
    <property type="entry name" value="MobA"/>
    <property type="match status" value="1"/>
</dbReference>
<feature type="binding site" evidence="8">
    <location>
        <begin position="8"/>
        <end position="10"/>
    </location>
    <ligand>
        <name>GTP</name>
        <dbReference type="ChEBI" id="CHEBI:37565"/>
    </ligand>
</feature>
<keyword evidence="3 8" id="KW-0479">Metal-binding</keyword>
<dbReference type="CDD" id="cd02503">
    <property type="entry name" value="MobA"/>
    <property type="match status" value="1"/>
</dbReference>
<evidence type="ECO:0000259" key="9">
    <source>
        <dbReference type="Pfam" id="PF12804"/>
    </source>
</evidence>
<comment type="catalytic activity">
    <reaction evidence="8">
        <text>Mo-molybdopterin + GTP + H(+) = Mo-molybdopterin guanine dinucleotide + diphosphate</text>
        <dbReference type="Rhea" id="RHEA:34243"/>
        <dbReference type="ChEBI" id="CHEBI:15378"/>
        <dbReference type="ChEBI" id="CHEBI:33019"/>
        <dbReference type="ChEBI" id="CHEBI:37565"/>
        <dbReference type="ChEBI" id="CHEBI:71302"/>
        <dbReference type="ChEBI" id="CHEBI:71310"/>
        <dbReference type="EC" id="2.7.7.77"/>
    </reaction>
</comment>
<dbReference type="PANTHER" id="PTHR19136:SF81">
    <property type="entry name" value="MOLYBDENUM COFACTOR GUANYLYLTRANSFERASE"/>
    <property type="match status" value="1"/>
</dbReference>
<evidence type="ECO:0000256" key="3">
    <source>
        <dbReference type="ARBA" id="ARBA00022723"/>
    </source>
</evidence>
<keyword evidence="4 8" id="KW-0547">Nucleotide-binding</keyword>
<keyword evidence="7 8" id="KW-0501">Molybdenum cofactor biosynthesis</keyword>
<sequence length="205" mass="22551">MKVTAVILAGGQSSRMGKNKALLSINGLPVIERIKNVLSQSCCGMLVVANSPEQYRFLHVPVVPDRFPDSGPLAGIHAGILESGCEWHFVAACDVPLISRDVIEILLREMEDNPETDVILPKAGGRLQPMTALYRRSVLPAVEEALKSGQLKLLDALNGLDLIYVDEQKAAAQGMDPERWEQSFFNMNRPEEYSEVLRIFSAGGY</sequence>
<dbReference type="EC" id="2.7.7.77" evidence="8"/>
<keyword evidence="2 8" id="KW-0808">Transferase</keyword>
<keyword evidence="5 8" id="KW-0460">Magnesium</keyword>
<comment type="caution">
    <text evidence="10">The sequence shown here is derived from an EMBL/GenBank/DDBJ whole genome shotgun (WGS) entry which is preliminary data.</text>
</comment>
<feature type="binding site" evidence="8">
    <location>
        <position position="65"/>
    </location>
    <ligand>
        <name>GTP</name>
        <dbReference type="ChEBI" id="CHEBI:37565"/>
    </ligand>
</feature>
<reference evidence="10 11" key="1">
    <citation type="submission" date="2017-10" db="EMBL/GenBank/DDBJ databases">
        <title>Bacillus sp. nov., a halophilic bacterium isolated from a Yangshapao Lake.</title>
        <authorList>
            <person name="Wang H."/>
        </authorList>
    </citation>
    <scope>NUCLEOTIDE SEQUENCE [LARGE SCALE GENOMIC DNA]</scope>
    <source>
        <strain evidence="10 11">YSP-3</strain>
    </source>
</reference>
<accession>A0A2W0HJB1</accession>
<dbReference type="RefSeq" id="WP_110515863.1">
    <property type="nucleotide sequence ID" value="NZ_PDOF01000001.1"/>
</dbReference>
<keyword evidence="1 8" id="KW-0963">Cytoplasm</keyword>
<dbReference type="GO" id="GO:0061603">
    <property type="term" value="F:molybdenum cofactor guanylyltransferase activity"/>
    <property type="evidence" value="ECO:0007669"/>
    <property type="project" value="UniProtKB-EC"/>
</dbReference>
<dbReference type="GO" id="GO:0006777">
    <property type="term" value="P:Mo-molybdopterin cofactor biosynthetic process"/>
    <property type="evidence" value="ECO:0007669"/>
    <property type="project" value="UniProtKB-KW"/>
</dbReference>
<dbReference type="Pfam" id="PF12804">
    <property type="entry name" value="NTP_transf_3"/>
    <property type="match status" value="1"/>
</dbReference>
<keyword evidence="11" id="KW-1185">Reference proteome</keyword>
<evidence type="ECO:0000256" key="7">
    <source>
        <dbReference type="ARBA" id="ARBA00023150"/>
    </source>
</evidence>
<dbReference type="GO" id="GO:0005737">
    <property type="term" value="C:cytoplasm"/>
    <property type="evidence" value="ECO:0007669"/>
    <property type="project" value="UniProtKB-SubCell"/>
</dbReference>
<feature type="binding site" evidence="8">
    <location>
        <position position="94"/>
    </location>
    <ligand>
        <name>Mg(2+)</name>
        <dbReference type="ChEBI" id="CHEBI:18420"/>
    </ligand>
</feature>
<keyword evidence="6 8" id="KW-0342">GTP-binding</keyword>
<dbReference type="OrthoDB" id="9788394at2"/>
<protein>
    <recommendedName>
        <fullName evidence="8">Probable molybdenum cofactor guanylyltransferase</fullName>
        <shortName evidence="8">MoCo guanylyltransferase</shortName>
        <ecNumber evidence="8">2.7.7.77</ecNumber>
    </recommendedName>
    <alternativeName>
        <fullName evidence="8">GTP:molybdopterin guanylyltransferase</fullName>
    </alternativeName>
    <alternativeName>
        <fullName evidence="8">Mo-MPT guanylyltransferase</fullName>
    </alternativeName>
    <alternativeName>
        <fullName evidence="8">Molybdopterin guanylyltransferase</fullName>
    </alternativeName>
    <alternativeName>
        <fullName evidence="8">Molybdopterin-guanine dinucleotide synthase</fullName>
        <shortName evidence="8">MGD synthase</shortName>
    </alternativeName>
</protein>
<dbReference type="InterPro" id="IPR025877">
    <property type="entry name" value="MobA-like_NTP_Trfase"/>
</dbReference>
<evidence type="ECO:0000256" key="4">
    <source>
        <dbReference type="ARBA" id="ARBA00022741"/>
    </source>
</evidence>
<evidence type="ECO:0000313" key="11">
    <source>
        <dbReference type="Proteomes" id="UP000248066"/>
    </source>
</evidence>
<comment type="domain">
    <text evidence="8">The N-terminal domain determines nucleotide recognition and specific binding, while the C-terminal domain determines the specific binding to the target protein.</text>
</comment>
<feature type="domain" description="MobA-like NTP transferase" evidence="9">
    <location>
        <begin position="5"/>
        <end position="155"/>
    </location>
</feature>
<evidence type="ECO:0000256" key="6">
    <source>
        <dbReference type="ARBA" id="ARBA00023134"/>
    </source>
</evidence>
<keyword evidence="10" id="KW-0548">Nucleotidyltransferase</keyword>
<proteinExistence type="inferred from homology"/>
<dbReference type="Proteomes" id="UP000248066">
    <property type="component" value="Unassembled WGS sequence"/>
</dbReference>